<dbReference type="RefSeq" id="WP_143824551.1">
    <property type="nucleotide sequence ID" value="NZ_BMDX01000022.1"/>
</dbReference>
<dbReference type="Gene3D" id="3.40.630.10">
    <property type="entry name" value="Zn peptidases"/>
    <property type="match status" value="1"/>
</dbReference>
<reference evidence="7" key="1">
    <citation type="journal article" date="2019" name="Int. J. Syst. Evol. Microbiol.">
        <title>The Global Catalogue of Microorganisms (GCM) 10K type strain sequencing project: providing services to taxonomists for standard genome sequencing and annotation.</title>
        <authorList>
            <consortium name="The Broad Institute Genomics Platform"/>
            <consortium name="The Broad Institute Genome Sequencing Center for Infectious Disease"/>
            <person name="Wu L."/>
            <person name="Ma J."/>
        </authorList>
    </citation>
    <scope>NUCLEOTIDE SEQUENCE [LARGE SCALE GENOMIC DNA]</scope>
    <source>
        <strain evidence="7">CGMCC 1.10130</strain>
    </source>
</reference>
<proteinExistence type="predicted"/>
<evidence type="ECO:0000313" key="7">
    <source>
        <dbReference type="Proteomes" id="UP000619743"/>
    </source>
</evidence>
<comment type="caution">
    <text evidence="6">The sequence shown here is derived from an EMBL/GenBank/DDBJ whole genome shotgun (WGS) entry which is preliminary data.</text>
</comment>
<protein>
    <recommendedName>
        <fullName evidence="5">Succinylglutamate desuccinylase/Aspartoacylase catalytic domain-containing protein</fullName>
    </recommendedName>
</protein>
<dbReference type="Pfam" id="PF24827">
    <property type="entry name" value="AstE_AspA_cat"/>
    <property type="match status" value="1"/>
</dbReference>
<evidence type="ECO:0000256" key="4">
    <source>
        <dbReference type="ARBA" id="ARBA00022833"/>
    </source>
</evidence>
<evidence type="ECO:0000259" key="5">
    <source>
        <dbReference type="Pfam" id="PF24827"/>
    </source>
</evidence>
<keyword evidence="3" id="KW-0378">Hydrolase</keyword>
<sequence>MNNTKPMWVWHNPKPDDIAACVDSFLQQLQQPTLIVQQGRDTTRNRLFVTLLHGNEPSGLTAIQRWLQSAQQPAVNCYFFIGAVEAARHDPHFSVRHFAELRDLNRCFYGPFDDVPGKIAEQLLTLMTEIEPEAVLDVHNTSGSGPSFAVSFSACPKHIALASLFTERLLLTETRLGALMELTSEHRPIVTIECGGAIDPQSARVAWEGLKRFASDNQVLEEPPHDWNMEVLSDPIRITLTADAHIAYAEQPCHEADITLPPDVEHFNFGRLQPGTVMAHLKTAGLNCIVATDSAGRNRTNELFEVREHHLMNRIGLKFFMITSNPVIAKSDCLCYAVIDTDP</sequence>
<dbReference type="SUPFAM" id="SSF53187">
    <property type="entry name" value="Zn-dependent exopeptidases"/>
    <property type="match status" value="1"/>
</dbReference>
<keyword evidence="4" id="KW-0862">Zinc</keyword>
<dbReference type="AlphaFoldDB" id="A0A8J2U934"/>
<evidence type="ECO:0000256" key="3">
    <source>
        <dbReference type="ARBA" id="ARBA00022801"/>
    </source>
</evidence>
<dbReference type="GO" id="GO:0046872">
    <property type="term" value="F:metal ion binding"/>
    <property type="evidence" value="ECO:0007669"/>
    <property type="project" value="UniProtKB-KW"/>
</dbReference>
<comment type="cofactor">
    <cofactor evidence="1">
        <name>Zn(2+)</name>
        <dbReference type="ChEBI" id="CHEBI:29105"/>
    </cofactor>
</comment>
<evidence type="ECO:0000313" key="6">
    <source>
        <dbReference type="EMBL" id="GGA87605.1"/>
    </source>
</evidence>
<dbReference type="OrthoDB" id="9782876at2"/>
<feature type="domain" description="Succinylglutamate desuccinylase/Aspartoacylase catalytic" evidence="5">
    <location>
        <begin position="52"/>
        <end position="171"/>
    </location>
</feature>
<dbReference type="Proteomes" id="UP000619743">
    <property type="component" value="Unassembled WGS sequence"/>
</dbReference>
<evidence type="ECO:0000256" key="2">
    <source>
        <dbReference type="ARBA" id="ARBA00022723"/>
    </source>
</evidence>
<name>A0A8J2U934_9GAMM</name>
<dbReference type="InterPro" id="IPR055438">
    <property type="entry name" value="AstE_AspA_cat"/>
</dbReference>
<dbReference type="EMBL" id="BMDX01000022">
    <property type="protein sequence ID" value="GGA87605.1"/>
    <property type="molecule type" value="Genomic_DNA"/>
</dbReference>
<organism evidence="6 7">
    <name type="scientific">Neiella marina</name>
    <dbReference type="NCBI Taxonomy" id="508461"/>
    <lineage>
        <taxon>Bacteria</taxon>
        <taxon>Pseudomonadati</taxon>
        <taxon>Pseudomonadota</taxon>
        <taxon>Gammaproteobacteria</taxon>
        <taxon>Alteromonadales</taxon>
        <taxon>Echinimonadaceae</taxon>
        <taxon>Neiella</taxon>
    </lineage>
</organism>
<evidence type="ECO:0000256" key="1">
    <source>
        <dbReference type="ARBA" id="ARBA00001947"/>
    </source>
</evidence>
<keyword evidence="2" id="KW-0479">Metal-binding</keyword>
<dbReference type="GO" id="GO:0016788">
    <property type="term" value="F:hydrolase activity, acting on ester bonds"/>
    <property type="evidence" value="ECO:0007669"/>
    <property type="project" value="InterPro"/>
</dbReference>
<gene>
    <name evidence="6" type="ORF">GCM10011369_32100</name>
</gene>
<accession>A0A8J2U934</accession>
<keyword evidence="7" id="KW-1185">Reference proteome</keyword>